<evidence type="ECO:0008006" key="4">
    <source>
        <dbReference type="Google" id="ProtNLM"/>
    </source>
</evidence>
<keyword evidence="3" id="KW-1185">Reference proteome</keyword>
<dbReference type="RefSeq" id="WP_184956013.1">
    <property type="nucleotide sequence ID" value="NZ_BOMC01000025.1"/>
</dbReference>
<keyword evidence="1" id="KW-0812">Transmembrane</keyword>
<feature type="transmembrane region" description="Helical" evidence="1">
    <location>
        <begin position="191"/>
        <end position="211"/>
    </location>
</feature>
<comment type="caution">
    <text evidence="2">The sequence shown here is derived from an EMBL/GenBank/DDBJ whole genome shotgun (WGS) entry which is preliminary data.</text>
</comment>
<feature type="transmembrane region" description="Helical" evidence="1">
    <location>
        <begin position="88"/>
        <end position="112"/>
    </location>
</feature>
<organism evidence="2 3">
    <name type="scientific">Paractinoplanes abujensis</name>
    <dbReference type="NCBI Taxonomy" id="882441"/>
    <lineage>
        <taxon>Bacteria</taxon>
        <taxon>Bacillati</taxon>
        <taxon>Actinomycetota</taxon>
        <taxon>Actinomycetes</taxon>
        <taxon>Micromonosporales</taxon>
        <taxon>Micromonosporaceae</taxon>
        <taxon>Paractinoplanes</taxon>
    </lineage>
</organism>
<keyword evidence="1" id="KW-0472">Membrane</keyword>
<evidence type="ECO:0000313" key="3">
    <source>
        <dbReference type="Proteomes" id="UP000542742"/>
    </source>
</evidence>
<evidence type="ECO:0000256" key="1">
    <source>
        <dbReference type="SAM" id="Phobius"/>
    </source>
</evidence>
<feature type="transmembrane region" description="Helical" evidence="1">
    <location>
        <begin position="168"/>
        <end position="185"/>
    </location>
</feature>
<feature type="transmembrane region" description="Helical" evidence="1">
    <location>
        <begin position="56"/>
        <end position="81"/>
    </location>
</feature>
<proteinExistence type="predicted"/>
<accession>A0A7W7D0I1</accession>
<dbReference type="AlphaFoldDB" id="A0A7W7D0I1"/>
<reference evidence="2 3" key="1">
    <citation type="submission" date="2020-08" db="EMBL/GenBank/DDBJ databases">
        <title>Sequencing the genomes of 1000 actinobacteria strains.</title>
        <authorList>
            <person name="Klenk H.-P."/>
        </authorList>
    </citation>
    <scope>NUCLEOTIDE SEQUENCE [LARGE SCALE GENOMIC DNA]</scope>
    <source>
        <strain evidence="2 3">DSM 45518</strain>
    </source>
</reference>
<feature type="transmembrane region" description="Helical" evidence="1">
    <location>
        <begin position="132"/>
        <end position="161"/>
    </location>
</feature>
<dbReference type="Proteomes" id="UP000542742">
    <property type="component" value="Unassembled WGS sequence"/>
</dbReference>
<evidence type="ECO:0000313" key="2">
    <source>
        <dbReference type="EMBL" id="MBB4697951.1"/>
    </source>
</evidence>
<name>A0A7W7D0I1_9ACTN</name>
<gene>
    <name evidence="2" type="ORF">BKA14_008099</name>
</gene>
<keyword evidence="1" id="KW-1133">Transmembrane helix</keyword>
<protein>
    <recommendedName>
        <fullName evidence="4">DUF4386 family protein</fullName>
    </recommendedName>
</protein>
<dbReference type="EMBL" id="JACHMF010000001">
    <property type="protein sequence ID" value="MBB4697951.1"/>
    <property type="molecule type" value="Genomic_DNA"/>
</dbReference>
<feature type="transmembrane region" description="Helical" evidence="1">
    <location>
        <begin position="15"/>
        <end position="36"/>
    </location>
</feature>
<sequence length="215" mass="22882">MTTTLTATETFTRRFWVRVGAVGLLAWPVTHFAGFVTGPPGSDHAPAIFRTHATQVQVSGVLLHWNAIVIVPVMLALAYLLHDRMPRLAAIAGLFGALGAINGSGLLMADFYDLALAQSLPDAQAAAVTELAYGYSGVTFGFLVPAFLLHPALLALVVGLVRAGRARWWQPVLLVVGLALPFLTADRPMLVQASGALFIGAALYPLGLRMLRRTA</sequence>